<dbReference type="GO" id="GO:0009055">
    <property type="term" value="F:electron transfer activity"/>
    <property type="evidence" value="ECO:0007669"/>
    <property type="project" value="InterPro"/>
</dbReference>
<keyword evidence="8" id="KW-1185">Reference proteome</keyword>
<dbReference type="InterPro" id="IPR000923">
    <property type="entry name" value="BlueCu_1"/>
</dbReference>
<dbReference type="InterPro" id="IPR008972">
    <property type="entry name" value="Cupredoxin"/>
</dbReference>
<dbReference type="PANTHER" id="PTHR38439">
    <property type="entry name" value="AURACYANIN-B"/>
    <property type="match status" value="1"/>
</dbReference>
<proteinExistence type="predicted"/>
<accession>A0A1G9SR07</accession>
<keyword evidence="2" id="KW-0479">Metal-binding</keyword>
<evidence type="ECO:0000256" key="1">
    <source>
        <dbReference type="ARBA" id="ARBA00004418"/>
    </source>
</evidence>
<sequence length="164" mass="17290">MKTLKYIAAGALLVCAGATFGHESGAHAAHAGHTAAAAVQQPWGIAAPAGIASRTITLRMTDDMRFTPAQVSVRQGEVVRLRVENHGQVLHELVLGTPQTLDEHAAAMLAHPGMPHDAPHMAHVAPGQVGELAWRFNRPGRFDFACLIAGHYQAGMRGSVTVAP</sequence>
<evidence type="ECO:0000256" key="3">
    <source>
        <dbReference type="ARBA" id="ARBA00022764"/>
    </source>
</evidence>
<feature type="domain" description="Blue (type 1) copper" evidence="6">
    <location>
        <begin position="62"/>
        <end position="162"/>
    </location>
</feature>
<dbReference type="Gene3D" id="2.60.40.420">
    <property type="entry name" value="Cupredoxins - blue copper proteins"/>
    <property type="match status" value="1"/>
</dbReference>
<evidence type="ECO:0000259" key="6">
    <source>
        <dbReference type="Pfam" id="PF00127"/>
    </source>
</evidence>
<dbReference type="InterPro" id="IPR050845">
    <property type="entry name" value="Cu-binding_ET"/>
</dbReference>
<dbReference type="InterPro" id="IPR033138">
    <property type="entry name" value="Cu_oxidase_CS"/>
</dbReference>
<evidence type="ECO:0000313" key="8">
    <source>
        <dbReference type="Proteomes" id="UP000198552"/>
    </source>
</evidence>
<gene>
    <name evidence="7" type="ORF">SAMN05428957_10594</name>
</gene>
<evidence type="ECO:0000256" key="5">
    <source>
        <dbReference type="SAM" id="SignalP"/>
    </source>
</evidence>
<reference evidence="8" key="1">
    <citation type="submission" date="2016-10" db="EMBL/GenBank/DDBJ databases">
        <authorList>
            <person name="Varghese N."/>
            <person name="Submissions S."/>
        </authorList>
    </citation>
    <scope>NUCLEOTIDE SEQUENCE [LARGE SCALE GENOMIC DNA]</scope>
    <source>
        <strain evidence="8">EPL6</strain>
    </source>
</reference>
<dbReference type="SUPFAM" id="SSF49503">
    <property type="entry name" value="Cupredoxins"/>
    <property type="match status" value="1"/>
</dbReference>
<keyword evidence="5" id="KW-0732">Signal</keyword>
<dbReference type="CDD" id="cd04211">
    <property type="entry name" value="Cupredoxin_like_2"/>
    <property type="match status" value="1"/>
</dbReference>
<protein>
    <submittedName>
        <fullName evidence="7">Uncharacterized copper-binding protein, cupredoxin-like subfamily</fullName>
    </submittedName>
</protein>
<keyword evidence="3" id="KW-0574">Periplasm</keyword>
<feature type="chain" id="PRO_5011603709" evidence="5">
    <location>
        <begin position="22"/>
        <end position="164"/>
    </location>
</feature>
<dbReference type="STRING" id="1527607.SAMN05428957_10594"/>
<dbReference type="EMBL" id="FNHP01000005">
    <property type="protein sequence ID" value="SDM37889.1"/>
    <property type="molecule type" value="Genomic_DNA"/>
</dbReference>
<dbReference type="PROSITE" id="PS00079">
    <property type="entry name" value="MULTICOPPER_OXIDASE1"/>
    <property type="match status" value="1"/>
</dbReference>
<dbReference type="PANTHER" id="PTHR38439:SF3">
    <property type="entry name" value="COPPER-RESISTANT CUPROPROTEIN COPI"/>
    <property type="match status" value="1"/>
</dbReference>
<name>A0A1G9SR07_9BURK</name>
<evidence type="ECO:0000256" key="2">
    <source>
        <dbReference type="ARBA" id="ARBA00022723"/>
    </source>
</evidence>
<comment type="subcellular location">
    <subcellularLocation>
        <location evidence="1">Periplasm</location>
    </subcellularLocation>
</comment>
<dbReference type="GO" id="GO:0042597">
    <property type="term" value="C:periplasmic space"/>
    <property type="evidence" value="ECO:0007669"/>
    <property type="project" value="UniProtKB-SubCell"/>
</dbReference>
<dbReference type="AlphaFoldDB" id="A0A1G9SR07"/>
<dbReference type="Pfam" id="PF00127">
    <property type="entry name" value="Copper-bind"/>
    <property type="match status" value="1"/>
</dbReference>
<dbReference type="Proteomes" id="UP000198552">
    <property type="component" value="Unassembled WGS sequence"/>
</dbReference>
<feature type="signal peptide" evidence="5">
    <location>
        <begin position="1"/>
        <end position="21"/>
    </location>
</feature>
<dbReference type="RefSeq" id="WP_091569312.1">
    <property type="nucleotide sequence ID" value="NZ_FNHP01000005.1"/>
</dbReference>
<dbReference type="GO" id="GO:0005507">
    <property type="term" value="F:copper ion binding"/>
    <property type="evidence" value="ECO:0007669"/>
    <property type="project" value="InterPro"/>
</dbReference>
<evidence type="ECO:0000313" key="7">
    <source>
        <dbReference type="EMBL" id="SDM37889.1"/>
    </source>
</evidence>
<organism evidence="7 8">
    <name type="scientific">Oryzisolibacter propanilivorax</name>
    <dbReference type="NCBI Taxonomy" id="1527607"/>
    <lineage>
        <taxon>Bacteria</taxon>
        <taxon>Pseudomonadati</taxon>
        <taxon>Pseudomonadota</taxon>
        <taxon>Betaproteobacteria</taxon>
        <taxon>Burkholderiales</taxon>
        <taxon>Comamonadaceae</taxon>
        <taxon>Oryzisolibacter</taxon>
    </lineage>
</organism>
<dbReference type="OrthoDB" id="9816061at2"/>
<keyword evidence="4" id="KW-0186">Copper</keyword>
<evidence type="ECO:0000256" key="4">
    <source>
        <dbReference type="ARBA" id="ARBA00023008"/>
    </source>
</evidence>